<sequence length="299" mass="32493">MGGACDPLPDAAGTLRRHRHAVRFPPCRISHAGGQPVTDQLKGRTVFITGSGGVLGSTYVRRMLAEGARVIGSDLPGHRADALVEAHGANDRFRFYPLDVASEDEVTAIFQRILKDGWEPNVVLNNAAITGELLMGAGQAFPDFADLKVSDWEKTLRTNLTGPFMVARQMDRDIVGKWPCTLINVASMYALNGAHHRIYEGMPFKNFSAYGVTKAGIHGLTVWLAGYWAARGATVNTIAPGAVFNNHSEEFQRRVGELIMLDRMAKPDEIADVMLFLASAQAGYMTGQMVNVDGGFSGW</sequence>
<accession>A0A3S8U399</accession>
<dbReference type="PRINTS" id="PR00081">
    <property type="entry name" value="GDHRDH"/>
</dbReference>
<dbReference type="GO" id="GO:0016616">
    <property type="term" value="F:oxidoreductase activity, acting on the CH-OH group of donors, NAD or NADP as acceptor"/>
    <property type="evidence" value="ECO:0007669"/>
    <property type="project" value="TreeGrafter"/>
</dbReference>
<proteinExistence type="inferred from homology"/>
<name>A0A3S8U399_9RHOB</name>
<dbReference type="Pfam" id="PF13561">
    <property type="entry name" value="adh_short_C2"/>
    <property type="match status" value="1"/>
</dbReference>
<dbReference type="KEGG" id="taw:EI545_04025"/>
<dbReference type="Proteomes" id="UP000282002">
    <property type="component" value="Chromosome"/>
</dbReference>
<keyword evidence="4" id="KW-1185">Reference proteome</keyword>
<organism evidence="3 4">
    <name type="scientific">Tabrizicola piscis</name>
    <dbReference type="NCBI Taxonomy" id="2494374"/>
    <lineage>
        <taxon>Bacteria</taxon>
        <taxon>Pseudomonadati</taxon>
        <taxon>Pseudomonadota</taxon>
        <taxon>Alphaproteobacteria</taxon>
        <taxon>Rhodobacterales</taxon>
        <taxon>Paracoccaceae</taxon>
        <taxon>Tabrizicola</taxon>
    </lineage>
</organism>
<dbReference type="InterPro" id="IPR036291">
    <property type="entry name" value="NAD(P)-bd_dom_sf"/>
</dbReference>
<reference evidence="3 4" key="1">
    <citation type="submission" date="2018-12" db="EMBL/GenBank/DDBJ databases">
        <title>Complete genome sequencing of Tabrizicola sp. K13M18.</title>
        <authorList>
            <person name="Bae J.-W."/>
        </authorList>
    </citation>
    <scope>NUCLEOTIDE SEQUENCE [LARGE SCALE GENOMIC DNA]</scope>
    <source>
        <strain evidence="3 4">K13M18</strain>
    </source>
</reference>
<evidence type="ECO:0000256" key="2">
    <source>
        <dbReference type="ARBA" id="ARBA00023002"/>
    </source>
</evidence>
<dbReference type="PANTHER" id="PTHR42760:SF133">
    <property type="entry name" value="3-OXOACYL-[ACYL-CARRIER-PROTEIN] REDUCTASE"/>
    <property type="match status" value="1"/>
</dbReference>
<gene>
    <name evidence="3" type="ORF">EI545_04025</name>
</gene>
<evidence type="ECO:0000313" key="3">
    <source>
        <dbReference type="EMBL" id="AZL58076.1"/>
    </source>
</evidence>
<dbReference type="Gene3D" id="3.40.50.720">
    <property type="entry name" value="NAD(P)-binding Rossmann-like Domain"/>
    <property type="match status" value="1"/>
</dbReference>
<dbReference type="SUPFAM" id="SSF51735">
    <property type="entry name" value="NAD(P)-binding Rossmann-fold domains"/>
    <property type="match status" value="1"/>
</dbReference>
<evidence type="ECO:0000313" key="4">
    <source>
        <dbReference type="Proteomes" id="UP000282002"/>
    </source>
</evidence>
<dbReference type="EMBL" id="CP034328">
    <property type="protein sequence ID" value="AZL58076.1"/>
    <property type="molecule type" value="Genomic_DNA"/>
</dbReference>
<dbReference type="InterPro" id="IPR002347">
    <property type="entry name" value="SDR_fam"/>
</dbReference>
<dbReference type="PANTHER" id="PTHR42760">
    <property type="entry name" value="SHORT-CHAIN DEHYDROGENASES/REDUCTASES FAMILY MEMBER"/>
    <property type="match status" value="1"/>
</dbReference>
<keyword evidence="2" id="KW-0560">Oxidoreductase</keyword>
<comment type="similarity">
    <text evidence="1">Belongs to the short-chain dehydrogenases/reductases (SDR) family.</text>
</comment>
<dbReference type="OrthoDB" id="9803333at2"/>
<dbReference type="AlphaFoldDB" id="A0A3S8U399"/>
<evidence type="ECO:0000256" key="1">
    <source>
        <dbReference type="ARBA" id="ARBA00006484"/>
    </source>
</evidence>
<protein>
    <submittedName>
        <fullName evidence="3">SDR family oxidoreductase</fullName>
    </submittedName>
</protein>